<dbReference type="CDD" id="cd00995">
    <property type="entry name" value="PBP2_NikA_DppA_OppA_like"/>
    <property type="match status" value="1"/>
</dbReference>
<sequence>MKRLVALSLPAVAAVTLAACGGGSSSTTTSSADGGGGTATETTAATTAAPGGSGGSLTVGAASGIPQLNPVLKGTAFEEALFPLLWGGLSRLGPDGTVEPDLATRWTPSADNRRWTFELRDGVRFSNGKALTANDVVETLKYYQDPDTATQLKTALEPVKSVTADGRARVVFTLSRANVLLPEVLVPVKIVDVDSLRTIDREPAVTGPFTVSEFVPGDHVYLRRNADYWGDPAPLDEIRLVKAADSTSAVTSLRSGDLDALWSVPSSDIPQLRNEPEISIVEPDVTGVYVSWEMDLSSPPFDDLRARQALAYATDREAIFKAAYYDQGLVSATNTPLADNSPWFAEGMTDYSYDLDKARELFEQAGVRELTWWGVAGQYPEWNTSGQILQASLKKIGVDLKIENRELSSWPAKFYPAGRRYPGLVVPNFQSFAPDPYFQLSFLLRGRCECNWDSPEFSDLFDEAVATPDRDARKAVWDRAQRLINEQVPIIVPVQTTVATATQKDVVGVWVEGGGLPHFESAGFAE</sequence>
<keyword evidence="2" id="KW-0813">Transport</keyword>
<evidence type="ECO:0000256" key="5">
    <source>
        <dbReference type="SAM" id="SignalP"/>
    </source>
</evidence>
<organism evidence="7 8">
    <name type="scientific">Conexibacter stalactiti</name>
    <dbReference type="NCBI Taxonomy" id="1940611"/>
    <lineage>
        <taxon>Bacteria</taxon>
        <taxon>Bacillati</taxon>
        <taxon>Actinomycetota</taxon>
        <taxon>Thermoleophilia</taxon>
        <taxon>Solirubrobacterales</taxon>
        <taxon>Conexibacteraceae</taxon>
        <taxon>Conexibacter</taxon>
    </lineage>
</organism>
<protein>
    <submittedName>
        <fullName evidence="7">ABC transporter substrate-binding protein</fullName>
    </submittedName>
</protein>
<dbReference type="PIRSF" id="PIRSF002741">
    <property type="entry name" value="MppA"/>
    <property type="match status" value="1"/>
</dbReference>
<dbReference type="PANTHER" id="PTHR30290:SF9">
    <property type="entry name" value="OLIGOPEPTIDE-BINDING PROTEIN APPA"/>
    <property type="match status" value="1"/>
</dbReference>
<evidence type="ECO:0000256" key="3">
    <source>
        <dbReference type="ARBA" id="ARBA00022729"/>
    </source>
</evidence>
<dbReference type="PROSITE" id="PS51257">
    <property type="entry name" value="PROKAR_LIPOPROTEIN"/>
    <property type="match status" value="1"/>
</dbReference>
<dbReference type="Pfam" id="PF00496">
    <property type="entry name" value="SBP_bac_5"/>
    <property type="match status" value="1"/>
</dbReference>
<evidence type="ECO:0000256" key="4">
    <source>
        <dbReference type="SAM" id="MobiDB-lite"/>
    </source>
</evidence>
<dbReference type="InterPro" id="IPR039424">
    <property type="entry name" value="SBP_5"/>
</dbReference>
<dbReference type="Proteomes" id="UP001284601">
    <property type="component" value="Unassembled WGS sequence"/>
</dbReference>
<evidence type="ECO:0000259" key="6">
    <source>
        <dbReference type="Pfam" id="PF00496"/>
    </source>
</evidence>
<dbReference type="InterPro" id="IPR000914">
    <property type="entry name" value="SBP_5_dom"/>
</dbReference>
<keyword evidence="3 5" id="KW-0732">Signal</keyword>
<dbReference type="EMBL" id="JAWSTH010000142">
    <property type="protein sequence ID" value="MDW5598436.1"/>
    <property type="molecule type" value="Genomic_DNA"/>
</dbReference>
<evidence type="ECO:0000256" key="2">
    <source>
        <dbReference type="ARBA" id="ARBA00022448"/>
    </source>
</evidence>
<dbReference type="InterPro" id="IPR030678">
    <property type="entry name" value="Peptide/Ni-bd"/>
</dbReference>
<feature type="signal peptide" evidence="5">
    <location>
        <begin position="1"/>
        <end position="18"/>
    </location>
</feature>
<comment type="caution">
    <text evidence="7">The sequence shown here is derived from an EMBL/GenBank/DDBJ whole genome shotgun (WGS) entry which is preliminary data.</text>
</comment>
<dbReference type="SUPFAM" id="SSF53850">
    <property type="entry name" value="Periplasmic binding protein-like II"/>
    <property type="match status" value="1"/>
</dbReference>
<feature type="compositionally biased region" description="Low complexity" evidence="4">
    <location>
        <begin position="21"/>
        <end position="32"/>
    </location>
</feature>
<name>A0ABU4HYT8_9ACTN</name>
<dbReference type="Gene3D" id="3.40.190.10">
    <property type="entry name" value="Periplasmic binding protein-like II"/>
    <property type="match status" value="1"/>
</dbReference>
<dbReference type="PANTHER" id="PTHR30290">
    <property type="entry name" value="PERIPLASMIC BINDING COMPONENT OF ABC TRANSPORTER"/>
    <property type="match status" value="1"/>
</dbReference>
<dbReference type="RefSeq" id="WP_318600965.1">
    <property type="nucleotide sequence ID" value="NZ_JAWSTH010000142.1"/>
</dbReference>
<accession>A0ABU4HYT8</accession>
<reference evidence="8" key="1">
    <citation type="submission" date="2023-07" db="EMBL/GenBank/DDBJ databases">
        <title>Conexibacter stalactiti sp. nov., isolated from stalactites in a lava cave and emended description of the genus Conexibacter.</title>
        <authorList>
            <person name="Lee S.D."/>
        </authorList>
    </citation>
    <scope>NUCLEOTIDE SEQUENCE [LARGE SCALE GENOMIC DNA]</scope>
    <source>
        <strain evidence="8">KCTC 39840</strain>
    </source>
</reference>
<dbReference type="Gene3D" id="3.10.105.10">
    <property type="entry name" value="Dipeptide-binding Protein, Domain 3"/>
    <property type="match status" value="1"/>
</dbReference>
<evidence type="ECO:0000256" key="1">
    <source>
        <dbReference type="ARBA" id="ARBA00005695"/>
    </source>
</evidence>
<evidence type="ECO:0000313" key="7">
    <source>
        <dbReference type="EMBL" id="MDW5598436.1"/>
    </source>
</evidence>
<comment type="similarity">
    <text evidence="1">Belongs to the bacterial solute-binding protein 5 family.</text>
</comment>
<feature type="region of interest" description="Disordered" evidence="4">
    <location>
        <begin position="21"/>
        <end position="53"/>
    </location>
</feature>
<proteinExistence type="inferred from homology"/>
<gene>
    <name evidence="7" type="ORF">R7226_29015</name>
</gene>
<feature type="domain" description="Solute-binding protein family 5" evidence="6">
    <location>
        <begin position="97"/>
        <end position="443"/>
    </location>
</feature>
<feature type="compositionally biased region" description="Low complexity" evidence="4">
    <location>
        <begin position="39"/>
        <end position="50"/>
    </location>
</feature>
<feature type="chain" id="PRO_5046080918" evidence="5">
    <location>
        <begin position="19"/>
        <end position="526"/>
    </location>
</feature>
<evidence type="ECO:0000313" key="8">
    <source>
        <dbReference type="Proteomes" id="UP001284601"/>
    </source>
</evidence>
<keyword evidence="8" id="KW-1185">Reference proteome</keyword>